<gene>
    <name evidence="3" type="ORF">DSCO28_62130</name>
</gene>
<dbReference type="AlphaFoldDB" id="A0A5K7ZZF7"/>
<evidence type="ECO:0000313" key="4">
    <source>
        <dbReference type="Proteomes" id="UP000425960"/>
    </source>
</evidence>
<evidence type="ECO:0008006" key="5">
    <source>
        <dbReference type="Google" id="ProtNLM"/>
    </source>
</evidence>
<feature type="compositionally biased region" description="Basic and acidic residues" evidence="2">
    <location>
        <begin position="133"/>
        <end position="144"/>
    </location>
</feature>
<organism evidence="3 4">
    <name type="scientific">Desulfosarcina ovata subsp. sediminis</name>
    <dbReference type="NCBI Taxonomy" id="885957"/>
    <lineage>
        <taxon>Bacteria</taxon>
        <taxon>Pseudomonadati</taxon>
        <taxon>Thermodesulfobacteriota</taxon>
        <taxon>Desulfobacteria</taxon>
        <taxon>Desulfobacterales</taxon>
        <taxon>Desulfosarcinaceae</taxon>
        <taxon>Desulfosarcina</taxon>
    </lineage>
</organism>
<feature type="region of interest" description="Disordered" evidence="2">
    <location>
        <begin position="118"/>
        <end position="144"/>
    </location>
</feature>
<proteinExistence type="inferred from homology"/>
<reference evidence="3 4" key="1">
    <citation type="submission" date="2019-11" db="EMBL/GenBank/DDBJ databases">
        <title>Comparative genomics of hydrocarbon-degrading Desulfosarcina strains.</title>
        <authorList>
            <person name="Watanabe M."/>
            <person name="Kojima H."/>
            <person name="Fukui M."/>
        </authorList>
    </citation>
    <scope>NUCLEOTIDE SEQUENCE [LARGE SCALE GENOMIC DNA]</scope>
    <source>
        <strain evidence="3 4">28bB2T</strain>
    </source>
</reference>
<evidence type="ECO:0000313" key="3">
    <source>
        <dbReference type="EMBL" id="BBO85647.1"/>
    </source>
</evidence>
<accession>A0A5K7ZZF7</accession>
<protein>
    <recommendedName>
        <fullName evidence="5">Cell shape determination protein CcmA</fullName>
    </recommendedName>
</protein>
<comment type="similarity">
    <text evidence="1">Belongs to the bactofilin family.</text>
</comment>
<name>A0A5K7ZZF7_9BACT</name>
<dbReference type="InterPro" id="IPR007607">
    <property type="entry name" value="BacA/B"/>
</dbReference>
<dbReference type="Proteomes" id="UP000425960">
    <property type="component" value="Chromosome"/>
</dbReference>
<dbReference type="EMBL" id="AP021876">
    <property type="protein sequence ID" value="BBO85647.1"/>
    <property type="molecule type" value="Genomic_DNA"/>
</dbReference>
<evidence type="ECO:0000256" key="1">
    <source>
        <dbReference type="ARBA" id="ARBA00044755"/>
    </source>
</evidence>
<dbReference type="PANTHER" id="PTHR35024:SF4">
    <property type="entry name" value="POLYMER-FORMING CYTOSKELETAL PROTEIN"/>
    <property type="match status" value="1"/>
</dbReference>
<evidence type="ECO:0000256" key="2">
    <source>
        <dbReference type="SAM" id="MobiDB-lite"/>
    </source>
</evidence>
<dbReference type="KEGG" id="dov:DSCO28_62130"/>
<sequence>MFKTQKQGDTMKKKEPADHISTLLGTGTTIEGTLAFKDTIRLDGAVSGKIVSEKGMLIVGERAVVQAEIRVGTAIIKGTVNGHVHASERIEVNAPAKITGDIQAPVVSIESGVQFNGNCSMTKPEPLTAKPPAEAKQKPDAGSA</sequence>
<dbReference type="PANTHER" id="PTHR35024">
    <property type="entry name" value="HYPOTHETICAL CYTOSOLIC PROTEIN"/>
    <property type="match status" value="1"/>
</dbReference>
<dbReference type="Pfam" id="PF04519">
    <property type="entry name" value="Bactofilin"/>
    <property type="match status" value="1"/>
</dbReference>